<dbReference type="InterPro" id="IPR022555">
    <property type="entry name" value="DUF2577"/>
</dbReference>
<proteinExistence type="predicted"/>
<evidence type="ECO:0000256" key="1">
    <source>
        <dbReference type="SAM" id="MobiDB-lite"/>
    </source>
</evidence>
<dbReference type="STRING" id="1294263.JCM21531_3074"/>
<dbReference type="Pfam" id="PF10844">
    <property type="entry name" value="DUF2577"/>
    <property type="match status" value="1"/>
</dbReference>
<evidence type="ECO:0000313" key="3">
    <source>
        <dbReference type="Proteomes" id="UP000019109"/>
    </source>
</evidence>
<accession>W4V826</accession>
<evidence type="ECO:0008006" key="4">
    <source>
        <dbReference type="Google" id="ProtNLM"/>
    </source>
</evidence>
<reference evidence="2" key="1">
    <citation type="journal article" date="2014" name="Genome Announc.">
        <title>Draft Genome Sequence of Clostridium straminisolvens Strain JCM 21531T, Isolated from a Cellulose-Degrading Bacterial Community.</title>
        <authorList>
            <person name="Yuki M."/>
            <person name="Oshima K."/>
            <person name="Suda W."/>
            <person name="Sakamoto M."/>
            <person name="Kitamura K."/>
            <person name="Iida T."/>
            <person name="Hattori M."/>
            <person name="Ohkuma M."/>
        </authorList>
    </citation>
    <scope>NUCLEOTIDE SEQUENCE [LARGE SCALE GENOMIC DNA]</scope>
    <source>
        <strain evidence="2">JCM 21531</strain>
    </source>
</reference>
<keyword evidence="3" id="KW-1185">Reference proteome</keyword>
<dbReference type="OrthoDB" id="95576at2"/>
<protein>
    <recommendedName>
        <fullName evidence="4">DUF2577 domain-containing protein</fullName>
    </recommendedName>
</protein>
<evidence type="ECO:0000313" key="2">
    <source>
        <dbReference type="EMBL" id="GAE89535.1"/>
    </source>
</evidence>
<dbReference type="AlphaFoldDB" id="W4V826"/>
<feature type="region of interest" description="Disordered" evidence="1">
    <location>
        <begin position="66"/>
        <end position="100"/>
    </location>
</feature>
<organism evidence="2 3">
    <name type="scientific">Acetivibrio straminisolvens JCM 21531</name>
    <dbReference type="NCBI Taxonomy" id="1294263"/>
    <lineage>
        <taxon>Bacteria</taxon>
        <taxon>Bacillati</taxon>
        <taxon>Bacillota</taxon>
        <taxon>Clostridia</taxon>
        <taxon>Eubacteriales</taxon>
        <taxon>Oscillospiraceae</taxon>
        <taxon>Acetivibrio</taxon>
    </lineage>
</organism>
<name>W4V826_9FIRM</name>
<gene>
    <name evidence="2" type="ORF">JCM21531_3074</name>
</gene>
<dbReference type="Proteomes" id="UP000019109">
    <property type="component" value="Unassembled WGS sequence"/>
</dbReference>
<comment type="caution">
    <text evidence="2">The sequence shown here is derived from an EMBL/GenBank/DDBJ whole genome shotgun (WGS) entry which is preliminary data.</text>
</comment>
<dbReference type="EMBL" id="BAVR01000039">
    <property type="protein sequence ID" value="GAE89535.1"/>
    <property type="molecule type" value="Genomic_DNA"/>
</dbReference>
<dbReference type="RefSeq" id="WP_038289813.1">
    <property type="nucleotide sequence ID" value="NZ_BAVR01000039.1"/>
</dbReference>
<sequence>MGMLETMKKIAQQTSEAATPAAFMFGTVTKIGPVQVLVDNRFYIDESVLVIPRELRKDEAYRTHTHKIPGHTHSVPAHNTGSAGEDPHSHSVPAQTTSEKELETVEEVYSGLQVGDKVILLRNYGGQEYLVIGRV</sequence>